<protein>
    <submittedName>
        <fullName evidence="1">Uncharacterized protein</fullName>
    </submittedName>
</protein>
<sequence length="286" mass="32286">MNDPLSASNYESKRATVFIFDDTALTLVDTDKIRRDNQDAVIILFSSLDFIQSSPPETAQQKYTYTSKADLVFAVSKGEFSPDNIISAAVRAAEDLINIKKYSKAKRYIFLIVDDEPRWFSQFLPVLYNIIGQRADVKITRTYEETLQFLFGVDKESKINPEKYHSAGKGDDIICLITDLTFPKAHQLDNHAGKKLIDLTRKYHPRIPIIVASKAKSAAGLKDTAFTLPKGEPGSLNTLAKYIHDFTGMGDFLIYTKTGEELFRINNIHDLYAVMLEAEKETKKAN</sequence>
<organism evidence="1">
    <name type="scientific">marine sediment metagenome</name>
    <dbReference type="NCBI Taxonomy" id="412755"/>
    <lineage>
        <taxon>unclassified sequences</taxon>
        <taxon>metagenomes</taxon>
        <taxon>ecological metagenomes</taxon>
    </lineage>
</organism>
<reference evidence="1" key="1">
    <citation type="journal article" date="2014" name="Front. Microbiol.">
        <title>High frequency of phylogenetically diverse reductive dehalogenase-homologous genes in deep subseafloor sedimentary metagenomes.</title>
        <authorList>
            <person name="Kawai M."/>
            <person name="Futagami T."/>
            <person name="Toyoda A."/>
            <person name="Takaki Y."/>
            <person name="Nishi S."/>
            <person name="Hori S."/>
            <person name="Arai W."/>
            <person name="Tsubouchi T."/>
            <person name="Morono Y."/>
            <person name="Uchiyama I."/>
            <person name="Ito T."/>
            <person name="Fujiyama A."/>
            <person name="Inagaki F."/>
            <person name="Takami H."/>
        </authorList>
    </citation>
    <scope>NUCLEOTIDE SEQUENCE</scope>
    <source>
        <strain evidence="1">Expedition CK06-06</strain>
    </source>
</reference>
<evidence type="ECO:0000313" key="1">
    <source>
        <dbReference type="EMBL" id="GAG95037.1"/>
    </source>
</evidence>
<dbReference type="EMBL" id="BART01022331">
    <property type="protein sequence ID" value="GAG95037.1"/>
    <property type="molecule type" value="Genomic_DNA"/>
</dbReference>
<comment type="caution">
    <text evidence="1">The sequence shown here is derived from an EMBL/GenBank/DDBJ whole genome shotgun (WGS) entry which is preliminary data.</text>
</comment>
<proteinExistence type="predicted"/>
<dbReference type="AlphaFoldDB" id="X1CQ21"/>
<feature type="non-terminal residue" evidence="1">
    <location>
        <position position="286"/>
    </location>
</feature>
<gene>
    <name evidence="1" type="ORF">S01H4_40902</name>
</gene>
<name>X1CQ21_9ZZZZ</name>
<accession>X1CQ21</accession>